<reference evidence="3" key="2">
    <citation type="submission" date="2018-07" db="EMBL/GenBank/DDBJ databases">
        <authorList>
            <person name="Quirk P.G."/>
            <person name="Krulwich T.A."/>
        </authorList>
    </citation>
    <scope>NUCLEOTIDE SEQUENCE</scope>
</reference>
<name>A0A336KWS8_CULSO</name>
<evidence type="ECO:0000313" key="3">
    <source>
        <dbReference type="EMBL" id="SSX25701.1"/>
    </source>
</evidence>
<dbReference type="PANTHER" id="PTHR21112:SF0">
    <property type="entry name" value="CHEMOSENSORY PROTEIN A 29A-RELATED"/>
    <property type="match status" value="1"/>
</dbReference>
<protein>
    <submittedName>
        <fullName evidence="2">CSON012674 protein</fullName>
    </submittedName>
</protein>
<organism evidence="2">
    <name type="scientific">Culicoides sonorensis</name>
    <name type="common">Biting midge</name>
    <dbReference type="NCBI Taxonomy" id="179676"/>
    <lineage>
        <taxon>Eukaryota</taxon>
        <taxon>Metazoa</taxon>
        <taxon>Ecdysozoa</taxon>
        <taxon>Arthropoda</taxon>
        <taxon>Hexapoda</taxon>
        <taxon>Insecta</taxon>
        <taxon>Pterygota</taxon>
        <taxon>Neoptera</taxon>
        <taxon>Endopterygota</taxon>
        <taxon>Diptera</taxon>
        <taxon>Nematocera</taxon>
        <taxon>Chironomoidea</taxon>
        <taxon>Ceratopogonidae</taxon>
        <taxon>Ceratopogoninae</taxon>
        <taxon>Culicoides</taxon>
        <taxon>Monoculicoides</taxon>
    </lineage>
</organism>
<evidence type="ECO:0000313" key="2">
    <source>
        <dbReference type="EMBL" id="SSX05340.1"/>
    </source>
</evidence>
<proteinExistence type="predicted"/>
<dbReference type="PANTHER" id="PTHR21112">
    <property type="entry name" value="CHEMOSENSORY PROTEIN A 29A-RELATED"/>
    <property type="match status" value="1"/>
</dbReference>
<reference evidence="2" key="1">
    <citation type="submission" date="2018-04" db="EMBL/GenBank/DDBJ databases">
        <authorList>
            <person name="Go L.Y."/>
            <person name="Mitchell J.A."/>
        </authorList>
    </citation>
    <scope>NUCLEOTIDE SEQUENCE</scope>
    <source>
        <tissue evidence="2">Whole organism</tissue>
    </source>
</reference>
<feature type="signal peptide" evidence="1">
    <location>
        <begin position="1"/>
        <end position="21"/>
    </location>
</feature>
<sequence length="192" mass="21973">MIQLNGISILILPILVLFVQGTIVDQIIIDNIEVTYGKSTFLELDCRVRRANKTTYMADGNYTIKKPITDEVTIQLSLFYLNGATWTQLFTNLPTSLCKSTIVPGSTFYDFKKRYFLDAPDSCPIPSGLYKMQRIFVPRYRKDWDSGMKLVIPAIVPNADLYKSEYNFFDGNRKKLATLIGEFRLVDKNSDI</sequence>
<accession>A0A336KWS8</accession>
<dbReference type="EMBL" id="UFQS01000609">
    <property type="protein sequence ID" value="SSX05340.1"/>
    <property type="molecule type" value="Genomic_DNA"/>
</dbReference>
<keyword evidence="1" id="KW-0732">Signal</keyword>
<feature type="chain" id="PRO_5036062109" evidence="1">
    <location>
        <begin position="22"/>
        <end position="192"/>
    </location>
</feature>
<dbReference type="EMBL" id="UFQT01000609">
    <property type="protein sequence ID" value="SSX25701.1"/>
    <property type="molecule type" value="Genomic_DNA"/>
</dbReference>
<dbReference type="VEuPathDB" id="VectorBase:CSON012674"/>
<evidence type="ECO:0000256" key="1">
    <source>
        <dbReference type="SAM" id="SignalP"/>
    </source>
</evidence>
<dbReference type="AlphaFoldDB" id="A0A336KWS8"/>
<gene>
    <name evidence="2" type="primary">CSON012674</name>
</gene>